<organism evidence="1 2">
    <name type="scientific">Ruminococcus bovis</name>
    <dbReference type="NCBI Taxonomy" id="2564099"/>
    <lineage>
        <taxon>Bacteria</taxon>
        <taxon>Bacillati</taxon>
        <taxon>Bacillota</taxon>
        <taxon>Clostridia</taxon>
        <taxon>Eubacteriales</taxon>
        <taxon>Oscillospiraceae</taxon>
        <taxon>Ruminococcus</taxon>
    </lineage>
</organism>
<evidence type="ECO:0000313" key="1">
    <source>
        <dbReference type="EMBL" id="QCT07432.1"/>
    </source>
</evidence>
<dbReference type="KEGG" id="ruj:E5Z56_08750"/>
<accession>A0A4P8XXH7</accession>
<dbReference type="EMBL" id="CP039381">
    <property type="protein sequence ID" value="QCT07432.1"/>
    <property type="molecule type" value="Genomic_DNA"/>
</dbReference>
<proteinExistence type="predicted"/>
<dbReference type="RefSeq" id="WP_138157445.1">
    <property type="nucleotide sequence ID" value="NZ_CP039381.1"/>
</dbReference>
<protein>
    <submittedName>
        <fullName evidence="1">Uncharacterized protein</fullName>
    </submittedName>
</protein>
<dbReference type="Proteomes" id="UP000301475">
    <property type="component" value="Chromosome"/>
</dbReference>
<sequence>MSKNKKIFRFAFCGILCVAILLSMTYLGAVLIEKYQADTTCGNGDDVSSRWVSSEDAISLDVDSDTFPTMTDTYNTTKIYGEKFCYVPKDNNKFLLKKEIDTLDNDTTDTQYKDIAEGTYEYNSETDTNKAKVKFTKINNKKYDYLLNKEYTFSKDW</sequence>
<evidence type="ECO:0000313" key="2">
    <source>
        <dbReference type="Proteomes" id="UP000301475"/>
    </source>
</evidence>
<keyword evidence="2" id="KW-1185">Reference proteome</keyword>
<gene>
    <name evidence="1" type="ORF">E5Z56_08750</name>
</gene>
<dbReference type="AlphaFoldDB" id="A0A4P8XXH7"/>
<name>A0A4P8XXH7_9FIRM</name>
<reference evidence="1 2" key="1">
    <citation type="submission" date="2019-04" db="EMBL/GenBank/DDBJ databases">
        <authorList>
            <person name="Embree M."/>
            <person name="Gaffney J.R."/>
        </authorList>
    </citation>
    <scope>NUCLEOTIDE SEQUENCE [LARGE SCALE GENOMIC DNA]</scope>
    <source>
        <strain evidence="1 2">JE7A12</strain>
    </source>
</reference>